<evidence type="ECO:0000313" key="2">
    <source>
        <dbReference type="Proteomes" id="UP000789405"/>
    </source>
</evidence>
<feature type="non-terminal residue" evidence="1">
    <location>
        <position position="1"/>
    </location>
</feature>
<organism evidence="1 2">
    <name type="scientific">Dentiscutata erythropus</name>
    <dbReference type="NCBI Taxonomy" id="1348616"/>
    <lineage>
        <taxon>Eukaryota</taxon>
        <taxon>Fungi</taxon>
        <taxon>Fungi incertae sedis</taxon>
        <taxon>Mucoromycota</taxon>
        <taxon>Glomeromycotina</taxon>
        <taxon>Glomeromycetes</taxon>
        <taxon>Diversisporales</taxon>
        <taxon>Gigasporaceae</taxon>
        <taxon>Dentiscutata</taxon>
    </lineage>
</organism>
<name>A0A9N9KCF5_9GLOM</name>
<protein>
    <submittedName>
        <fullName evidence="1">23668_t:CDS:1</fullName>
    </submittedName>
</protein>
<dbReference type="AlphaFoldDB" id="A0A9N9KCF5"/>
<proteinExistence type="predicted"/>
<keyword evidence="2" id="KW-1185">Reference proteome</keyword>
<evidence type="ECO:0000313" key="1">
    <source>
        <dbReference type="EMBL" id="CAG8821986.1"/>
    </source>
</evidence>
<sequence length="43" mass="4815">MSQPRPLKLNAFSSISQTLRLPIPRPSAPTKHSEMLLLDPPFT</sequence>
<accession>A0A9N9KCF5</accession>
<dbReference type="EMBL" id="CAJVPY010061475">
    <property type="protein sequence ID" value="CAG8821986.1"/>
    <property type="molecule type" value="Genomic_DNA"/>
</dbReference>
<reference evidence="1" key="1">
    <citation type="submission" date="2021-06" db="EMBL/GenBank/DDBJ databases">
        <authorList>
            <person name="Kallberg Y."/>
            <person name="Tangrot J."/>
            <person name="Rosling A."/>
        </authorList>
    </citation>
    <scope>NUCLEOTIDE SEQUENCE</scope>
    <source>
        <strain evidence="1">MA453B</strain>
    </source>
</reference>
<dbReference type="Proteomes" id="UP000789405">
    <property type="component" value="Unassembled WGS sequence"/>
</dbReference>
<gene>
    <name evidence="1" type="ORF">DERYTH_LOCUS27226</name>
</gene>
<comment type="caution">
    <text evidence="1">The sequence shown here is derived from an EMBL/GenBank/DDBJ whole genome shotgun (WGS) entry which is preliminary data.</text>
</comment>
<dbReference type="OrthoDB" id="10465746at2759"/>